<dbReference type="Proteomes" id="UP000292424">
    <property type="component" value="Chromosome"/>
</dbReference>
<comment type="subcellular location">
    <subcellularLocation>
        <location evidence="6">Cytoplasm</location>
    </subcellularLocation>
</comment>
<keyword evidence="4 6" id="KW-0949">S-adenosyl-L-methionine</keyword>
<dbReference type="HAMAP" id="MF_01872">
    <property type="entry name" value="tRNA_methyltr_YfiC"/>
    <property type="match status" value="1"/>
</dbReference>
<comment type="function">
    <text evidence="6">Specifically methylates the adenine in position 37 of tRNA(1)(Val) (anticodon cmo5UAC).</text>
</comment>
<dbReference type="GO" id="GO:0016430">
    <property type="term" value="F:tRNA (adenine-N6)-methyltransferase activity"/>
    <property type="evidence" value="ECO:0007669"/>
    <property type="project" value="UniProtKB-UniRule"/>
</dbReference>
<dbReference type="Gene3D" id="3.40.50.150">
    <property type="entry name" value="Vaccinia Virus protein VP39"/>
    <property type="match status" value="1"/>
</dbReference>
<keyword evidence="3 6" id="KW-0808">Transferase</keyword>
<dbReference type="PANTHER" id="PTHR47739">
    <property type="entry name" value="TRNA1(VAL) (ADENINE(37)-N6)-METHYLTRANSFERASE"/>
    <property type="match status" value="1"/>
</dbReference>
<evidence type="ECO:0000256" key="5">
    <source>
        <dbReference type="ARBA" id="ARBA00022694"/>
    </source>
</evidence>
<accession>A0A5P2G3G2</accession>
<dbReference type="GO" id="GO:0005737">
    <property type="term" value="C:cytoplasm"/>
    <property type="evidence" value="ECO:0007669"/>
    <property type="project" value="UniProtKB-SubCell"/>
</dbReference>
<dbReference type="CDD" id="cd02440">
    <property type="entry name" value="AdoMet_MTases"/>
    <property type="match status" value="1"/>
</dbReference>
<dbReference type="Pfam" id="PF05175">
    <property type="entry name" value="MTS"/>
    <property type="match status" value="1"/>
</dbReference>
<dbReference type="PROSITE" id="PS00092">
    <property type="entry name" value="N6_MTASE"/>
    <property type="match status" value="1"/>
</dbReference>
<evidence type="ECO:0000256" key="4">
    <source>
        <dbReference type="ARBA" id="ARBA00022691"/>
    </source>
</evidence>
<feature type="domain" description="Methyltransferase small" evidence="7">
    <location>
        <begin position="38"/>
        <end position="160"/>
    </location>
</feature>
<dbReference type="InterPro" id="IPR029063">
    <property type="entry name" value="SAM-dependent_MTases_sf"/>
</dbReference>
<keyword evidence="2 6" id="KW-0489">Methyltransferase</keyword>
<keyword evidence="9" id="KW-1185">Reference proteome</keyword>
<comment type="catalytic activity">
    <reaction evidence="6">
        <text>adenosine(37) in tRNA1(Val) + S-adenosyl-L-methionine = N(6)-methyladenosine(37) in tRNA1(Val) + S-adenosyl-L-homocysteine + H(+)</text>
        <dbReference type="Rhea" id="RHEA:43160"/>
        <dbReference type="Rhea" id="RHEA-COMP:10369"/>
        <dbReference type="Rhea" id="RHEA-COMP:10370"/>
        <dbReference type="ChEBI" id="CHEBI:15378"/>
        <dbReference type="ChEBI" id="CHEBI:57856"/>
        <dbReference type="ChEBI" id="CHEBI:59789"/>
        <dbReference type="ChEBI" id="CHEBI:74411"/>
        <dbReference type="ChEBI" id="CHEBI:74449"/>
        <dbReference type="EC" id="2.1.1.223"/>
    </reaction>
</comment>
<organism evidence="8 9">
    <name type="scientific">Rhizosphaericola mali</name>
    <dbReference type="NCBI Taxonomy" id="2545455"/>
    <lineage>
        <taxon>Bacteria</taxon>
        <taxon>Pseudomonadati</taxon>
        <taxon>Bacteroidota</taxon>
        <taxon>Chitinophagia</taxon>
        <taxon>Chitinophagales</taxon>
        <taxon>Chitinophagaceae</taxon>
        <taxon>Rhizosphaericola</taxon>
    </lineage>
</organism>
<reference evidence="8 9" key="1">
    <citation type="submission" date="2019-09" db="EMBL/GenBank/DDBJ databases">
        <title>Complete genome sequence of Arachidicoccus sp. B3-10 isolated from apple orchard soil.</title>
        <authorList>
            <person name="Kim H.S."/>
            <person name="Han K.-I."/>
            <person name="Suh M.K."/>
            <person name="Lee K.C."/>
            <person name="Eom M.K."/>
            <person name="Kim J.-S."/>
            <person name="Kang S.W."/>
            <person name="Sin Y."/>
            <person name="Lee J.-S."/>
        </authorList>
    </citation>
    <scope>NUCLEOTIDE SEQUENCE [LARGE SCALE GENOMIC DNA]</scope>
    <source>
        <strain evidence="8 9">B3-10</strain>
    </source>
</reference>
<dbReference type="PANTHER" id="PTHR47739:SF1">
    <property type="entry name" value="TRNA1(VAL) (ADENINE(37)-N6)-METHYLTRANSFERASE"/>
    <property type="match status" value="1"/>
</dbReference>
<proteinExistence type="inferred from homology"/>
<evidence type="ECO:0000256" key="2">
    <source>
        <dbReference type="ARBA" id="ARBA00022603"/>
    </source>
</evidence>
<evidence type="ECO:0000259" key="7">
    <source>
        <dbReference type="Pfam" id="PF05175"/>
    </source>
</evidence>
<evidence type="ECO:0000256" key="6">
    <source>
        <dbReference type="HAMAP-Rule" id="MF_01872"/>
    </source>
</evidence>
<dbReference type="GO" id="GO:0003676">
    <property type="term" value="F:nucleic acid binding"/>
    <property type="evidence" value="ECO:0007669"/>
    <property type="project" value="InterPro"/>
</dbReference>
<comment type="similarity">
    <text evidence="6">Belongs to the methyltransferase superfamily. tRNA (adenine-N(6)-)-methyltransferase family.</text>
</comment>
<evidence type="ECO:0000256" key="1">
    <source>
        <dbReference type="ARBA" id="ARBA00022490"/>
    </source>
</evidence>
<keyword evidence="1 6" id="KW-0963">Cytoplasm</keyword>
<evidence type="ECO:0000313" key="8">
    <source>
        <dbReference type="EMBL" id="QES90025.1"/>
    </source>
</evidence>
<dbReference type="KEGG" id="arac:E0W69_015620"/>
<dbReference type="OrthoDB" id="5383291at2"/>
<dbReference type="RefSeq" id="WP_131330981.1">
    <property type="nucleotide sequence ID" value="NZ_CP044016.1"/>
</dbReference>
<evidence type="ECO:0000313" key="9">
    <source>
        <dbReference type="Proteomes" id="UP000292424"/>
    </source>
</evidence>
<keyword evidence="5 6" id="KW-0819">tRNA processing</keyword>
<dbReference type="InterPro" id="IPR022882">
    <property type="entry name" value="tRNA_adenine-N6_MeTrfase"/>
</dbReference>
<dbReference type="InterPro" id="IPR007848">
    <property type="entry name" value="Small_mtfrase_dom"/>
</dbReference>
<name>A0A5P2G3G2_9BACT</name>
<dbReference type="GO" id="GO:0032259">
    <property type="term" value="P:methylation"/>
    <property type="evidence" value="ECO:0007669"/>
    <property type="project" value="UniProtKB-KW"/>
</dbReference>
<dbReference type="EC" id="2.1.1.223" evidence="6"/>
<sequence length="236" mass="27371">MGNTYFQFKQFTIHQDKTAMRVCTDACLFGAIISEEINANRVLDIGTGTGLLSLMYAQKHPNSKIDAVELEENAFAQAQENVAISPWKNNIQIHNIAIQDFESKRSYDLILSNPPFFENDLKSAKNERNLAMHSETLTLKELFSYANKHLSDNGKFAVLIPFHRLEYTLTIANENDFYLGKIWNVKQTETHPFFRSILIFQKENCKTFTPELYIKNAQNQYGIDFAHYLKDYYLFL</sequence>
<dbReference type="EMBL" id="CP044016">
    <property type="protein sequence ID" value="QES90025.1"/>
    <property type="molecule type" value="Genomic_DNA"/>
</dbReference>
<dbReference type="AlphaFoldDB" id="A0A5P2G3G2"/>
<dbReference type="SUPFAM" id="SSF53335">
    <property type="entry name" value="S-adenosyl-L-methionine-dependent methyltransferases"/>
    <property type="match status" value="1"/>
</dbReference>
<dbReference type="GO" id="GO:0008033">
    <property type="term" value="P:tRNA processing"/>
    <property type="evidence" value="ECO:0007669"/>
    <property type="project" value="UniProtKB-UniRule"/>
</dbReference>
<gene>
    <name evidence="8" type="ORF">E0W69_015620</name>
</gene>
<protein>
    <recommendedName>
        <fullName evidence="6">tRNA1(Val) (adenine(37)-N6)-methyltransferase</fullName>
        <ecNumber evidence="6">2.1.1.223</ecNumber>
    </recommendedName>
    <alternativeName>
        <fullName evidence="6">tRNA m6A37 methyltransferase</fullName>
    </alternativeName>
</protein>
<dbReference type="InterPro" id="IPR050210">
    <property type="entry name" value="tRNA_Adenine-N(6)_MTase"/>
</dbReference>
<evidence type="ECO:0000256" key="3">
    <source>
        <dbReference type="ARBA" id="ARBA00022679"/>
    </source>
</evidence>
<dbReference type="InterPro" id="IPR002052">
    <property type="entry name" value="DNA_methylase_N6_adenine_CS"/>
</dbReference>